<evidence type="ECO:0000313" key="2">
    <source>
        <dbReference type="Proteomes" id="UP000652219"/>
    </source>
</evidence>
<organism evidence="1 2">
    <name type="scientific">Colletotrichum sojae</name>
    <dbReference type="NCBI Taxonomy" id="2175907"/>
    <lineage>
        <taxon>Eukaryota</taxon>
        <taxon>Fungi</taxon>
        <taxon>Dikarya</taxon>
        <taxon>Ascomycota</taxon>
        <taxon>Pezizomycotina</taxon>
        <taxon>Sordariomycetes</taxon>
        <taxon>Hypocreomycetidae</taxon>
        <taxon>Glomerellales</taxon>
        <taxon>Glomerellaceae</taxon>
        <taxon>Colletotrichum</taxon>
        <taxon>Colletotrichum orchidearum species complex</taxon>
    </lineage>
</organism>
<accession>A0A8H6ILE3</accession>
<keyword evidence="2" id="KW-1185">Reference proteome</keyword>
<comment type="caution">
    <text evidence="1">The sequence shown here is derived from an EMBL/GenBank/DDBJ whole genome shotgun (WGS) entry which is preliminary data.</text>
</comment>
<name>A0A8H6ILE3_9PEZI</name>
<feature type="non-terminal residue" evidence="1">
    <location>
        <position position="94"/>
    </location>
</feature>
<proteinExistence type="predicted"/>
<gene>
    <name evidence="1" type="ORF">CSOJ01_16074</name>
</gene>
<dbReference type="EMBL" id="WIGN01001008">
    <property type="protein sequence ID" value="KAF6781498.1"/>
    <property type="molecule type" value="Genomic_DNA"/>
</dbReference>
<dbReference type="AlphaFoldDB" id="A0A8H6ILE3"/>
<protein>
    <submittedName>
        <fullName evidence="1">Vegetative incompatibility protein HET-E-1</fullName>
    </submittedName>
</protein>
<reference evidence="1 2" key="1">
    <citation type="journal article" date="2020" name="Phytopathology">
        <title>Genome Sequence Resources of Colletotrichum truncatum, C. plurivorum, C. musicola, and C. sojae: Four Species Pathogenic to Soybean (Glycine max).</title>
        <authorList>
            <person name="Rogerio F."/>
            <person name="Boufleur T.R."/>
            <person name="Ciampi-Guillardi M."/>
            <person name="Sukno S.A."/>
            <person name="Thon M.R."/>
            <person name="Massola Junior N.S."/>
            <person name="Baroncelli R."/>
        </authorList>
    </citation>
    <scope>NUCLEOTIDE SEQUENCE [LARGE SCALE GENOMIC DNA]</scope>
    <source>
        <strain evidence="1 2">LFN0009</strain>
    </source>
</reference>
<evidence type="ECO:0000313" key="1">
    <source>
        <dbReference type="EMBL" id="KAF6781498.1"/>
    </source>
</evidence>
<dbReference type="Proteomes" id="UP000652219">
    <property type="component" value="Unassembled WGS sequence"/>
</dbReference>
<sequence length="94" mass="10312">MEGLGVAANVIAVVDLSAKVAELCFQYFKEVAGARGDIHRLRTQVEHLGTAVRGTQRLVEGIKGRSLLTSQELVDSIHECIADLERLEKKLDPK</sequence>